<feature type="transmembrane region" description="Helical" evidence="8">
    <location>
        <begin position="95"/>
        <end position="118"/>
    </location>
</feature>
<dbReference type="EnsemblMetazoa" id="XM_012208313.1">
    <property type="protein sequence ID" value="XP_012063703.1"/>
    <property type="gene ID" value="LOC105627033"/>
</dbReference>
<evidence type="ECO:0000256" key="4">
    <source>
        <dbReference type="ARBA" id="ARBA00022989"/>
    </source>
</evidence>
<evidence type="ECO:0000256" key="8">
    <source>
        <dbReference type="SAM" id="Phobius"/>
    </source>
</evidence>
<evidence type="ECO:0008006" key="11">
    <source>
        <dbReference type="Google" id="ProtNLM"/>
    </source>
</evidence>
<dbReference type="GO" id="GO:0030424">
    <property type="term" value="C:axon"/>
    <property type="evidence" value="ECO:0007669"/>
    <property type="project" value="TreeGrafter"/>
</dbReference>
<feature type="transmembrane region" description="Helical" evidence="8">
    <location>
        <begin position="182"/>
        <end position="200"/>
    </location>
</feature>
<reference evidence="9" key="2">
    <citation type="submission" date="2016-04" db="UniProtKB">
        <authorList>
            <consortium name="EnsemblMetazoa"/>
        </authorList>
    </citation>
    <scope>IDENTIFICATION</scope>
</reference>
<evidence type="ECO:0000256" key="6">
    <source>
        <dbReference type="ARBA" id="ARBA00023170"/>
    </source>
</evidence>
<dbReference type="PANTHER" id="PTHR21143">
    <property type="entry name" value="INVERTEBRATE GUSTATORY RECEPTOR"/>
    <property type="match status" value="1"/>
</dbReference>
<keyword evidence="7" id="KW-0807">Transducer</keyword>
<keyword evidence="3 8" id="KW-0812">Transmembrane</keyword>
<dbReference type="GO" id="GO:0005886">
    <property type="term" value="C:plasma membrane"/>
    <property type="evidence" value="ECO:0007669"/>
    <property type="project" value="UniProtKB-SubCell"/>
</dbReference>
<organism evidence="9 10">
    <name type="scientific">Atta cephalotes</name>
    <name type="common">Leafcutter ant</name>
    <dbReference type="NCBI Taxonomy" id="12957"/>
    <lineage>
        <taxon>Eukaryota</taxon>
        <taxon>Metazoa</taxon>
        <taxon>Ecdysozoa</taxon>
        <taxon>Arthropoda</taxon>
        <taxon>Hexapoda</taxon>
        <taxon>Insecta</taxon>
        <taxon>Pterygota</taxon>
        <taxon>Neoptera</taxon>
        <taxon>Endopterygota</taxon>
        <taxon>Hymenoptera</taxon>
        <taxon>Apocrita</taxon>
        <taxon>Aculeata</taxon>
        <taxon>Formicoidea</taxon>
        <taxon>Formicidae</taxon>
        <taxon>Myrmicinae</taxon>
        <taxon>Atta</taxon>
    </lineage>
</organism>
<dbReference type="GO" id="GO:0043025">
    <property type="term" value="C:neuronal cell body"/>
    <property type="evidence" value="ECO:0007669"/>
    <property type="project" value="TreeGrafter"/>
</dbReference>
<dbReference type="Proteomes" id="UP000005205">
    <property type="component" value="Unassembled WGS sequence"/>
</dbReference>
<evidence type="ECO:0000256" key="7">
    <source>
        <dbReference type="ARBA" id="ARBA00023224"/>
    </source>
</evidence>
<evidence type="ECO:0000256" key="1">
    <source>
        <dbReference type="ARBA" id="ARBA00004651"/>
    </source>
</evidence>
<evidence type="ECO:0000313" key="10">
    <source>
        <dbReference type="Proteomes" id="UP000005205"/>
    </source>
</evidence>
<sequence length="222" mass="25837">MERINDNLVYMQKLVVKDIKRVPGLIWHTQGNQFLIELKTLQKQHLIVSEILQMMNTIFSPQIFAIVVISFIETTIELYFYVVDWKDGIFINLNWQIFDVLLTSMLFYIMRITLLVWACETGKNQAQKINTTIHDVLNSSSDEQIKYELQLFSLQILHCKNIFSTKAFTMDASLLTTVNNQLFMVSSITTYMLIIIQFFIMSHSCDEKSVTHITVVSNSGYL</sequence>
<comment type="subcellular location">
    <subcellularLocation>
        <location evidence="1">Cell membrane</location>
        <topology evidence="1">Multi-pass membrane protein</topology>
    </subcellularLocation>
</comment>
<dbReference type="Pfam" id="PF08395">
    <property type="entry name" value="7tm_7"/>
    <property type="match status" value="1"/>
</dbReference>
<keyword evidence="6" id="KW-0675">Receptor</keyword>
<keyword evidence="5 8" id="KW-0472">Membrane</keyword>
<dbReference type="GO" id="GO:0030425">
    <property type="term" value="C:dendrite"/>
    <property type="evidence" value="ECO:0007669"/>
    <property type="project" value="TreeGrafter"/>
</dbReference>
<dbReference type="GO" id="GO:0007635">
    <property type="term" value="P:chemosensory behavior"/>
    <property type="evidence" value="ECO:0007669"/>
    <property type="project" value="TreeGrafter"/>
</dbReference>
<dbReference type="GO" id="GO:0007165">
    <property type="term" value="P:signal transduction"/>
    <property type="evidence" value="ECO:0007669"/>
    <property type="project" value="UniProtKB-KW"/>
</dbReference>
<protein>
    <recommendedName>
        <fullName evidence="11">Gustatory receptor</fullName>
    </recommendedName>
</protein>
<dbReference type="GO" id="GO:0008049">
    <property type="term" value="P:male courtship behavior"/>
    <property type="evidence" value="ECO:0007669"/>
    <property type="project" value="TreeGrafter"/>
</dbReference>
<evidence type="ECO:0000256" key="5">
    <source>
        <dbReference type="ARBA" id="ARBA00023136"/>
    </source>
</evidence>
<dbReference type="InParanoid" id="A0A158P1P5"/>
<accession>A0A158P1P5</accession>
<gene>
    <name evidence="9" type="primary">105627033</name>
</gene>
<dbReference type="AlphaFoldDB" id="A0A158P1P5"/>
<evidence type="ECO:0000256" key="2">
    <source>
        <dbReference type="ARBA" id="ARBA00022475"/>
    </source>
</evidence>
<keyword evidence="2" id="KW-1003">Cell membrane</keyword>
<dbReference type="InterPro" id="IPR013604">
    <property type="entry name" value="7TM_chemorcpt"/>
</dbReference>
<dbReference type="OrthoDB" id="6478931at2759"/>
<proteinExistence type="predicted"/>
<dbReference type="EMBL" id="ADTU01006731">
    <property type="status" value="NOT_ANNOTATED_CDS"/>
    <property type="molecule type" value="Genomic_DNA"/>
</dbReference>
<keyword evidence="4 8" id="KW-1133">Transmembrane helix</keyword>
<reference evidence="10" key="1">
    <citation type="journal article" date="2011" name="PLoS Genet.">
        <title>The genome sequence of the leaf-cutter ant Atta cephalotes reveals insights into its obligate symbiotic lifestyle.</title>
        <authorList>
            <person name="Suen G."/>
            <person name="Teiling C."/>
            <person name="Li L."/>
            <person name="Holt C."/>
            <person name="Abouheif E."/>
            <person name="Bornberg-Bauer E."/>
            <person name="Bouffard P."/>
            <person name="Caldera E.J."/>
            <person name="Cash E."/>
            <person name="Cavanaugh A."/>
            <person name="Denas O."/>
            <person name="Elhaik E."/>
            <person name="Fave M.J."/>
            <person name="Gadau J."/>
            <person name="Gibson J.D."/>
            <person name="Graur D."/>
            <person name="Grubbs K.J."/>
            <person name="Hagen D.E."/>
            <person name="Harkins T.T."/>
            <person name="Helmkampf M."/>
            <person name="Hu H."/>
            <person name="Johnson B.R."/>
            <person name="Kim J."/>
            <person name="Marsh S.E."/>
            <person name="Moeller J.A."/>
            <person name="Munoz-Torres M.C."/>
            <person name="Murphy M.C."/>
            <person name="Naughton M.C."/>
            <person name="Nigam S."/>
            <person name="Overson R."/>
            <person name="Rajakumar R."/>
            <person name="Reese J.T."/>
            <person name="Scott J.J."/>
            <person name="Smith C.R."/>
            <person name="Tao S."/>
            <person name="Tsutsui N.D."/>
            <person name="Viljakainen L."/>
            <person name="Wissler L."/>
            <person name="Yandell M.D."/>
            <person name="Zimmer F."/>
            <person name="Taylor J."/>
            <person name="Slater S.C."/>
            <person name="Clifton S.W."/>
            <person name="Warren W.C."/>
            <person name="Elsik C.G."/>
            <person name="Smith C.D."/>
            <person name="Weinstock G.M."/>
            <person name="Gerardo N.M."/>
            <person name="Currie C.R."/>
        </authorList>
    </citation>
    <scope>NUCLEOTIDE SEQUENCE [LARGE SCALE GENOMIC DNA]</scope>
</reference>
<dbReference type="PANTHER" id="PTHR21143:SF133">
    <property type="entry name" value="GUSTATORY AND PHEROMONE RECEPTOR 32A-RELATED"/>
    <property type="match status" value="1"/>
</dbReference>
<dbReference type="GO" id="GO:0050909">
    <property type="term" value="P:sensory perception of taste"/>
    <property type="evidence" value="ECO:0007669"/>
    <property type="project" value="InterPro"/>
</dbReference>
<keyword evidence="10" id="KW-1185">Reference proteome</keyword>
<evidence type="ECO:0000256" key="3">
    <source>
        <dbReference type="ARBA" id="ARBA00022692"/>
    </source>
</evidence>
<evidence type="ECO:0000313" key="9">
    <source>
        <dbReference type="EnsemblMetazoa" id="XP_012063703.1"/>
    </source>
</evidence>
<feature type="transmembrane region" description="Helical" evidence="8">
    <location>
        <begin position="63"/>
        <end position="83"/>
    </location>
</feature>
<dbReference type="KEGG" id="acep:105627033"/>
<name>A0A158P1P5_ATTCE</name>